<dbReference type="EMBL" id="CYYW01000004">
    <property type="protein sequence ID" value="CUN70432.1"/>
    <property type="molecule type" value="Genomic_DNA"/>
</dbReference>
<organism evidence="2 3">
    <name type="scientific">Agathobacter rectalis</name>
    <dbReference type="NCBI Taxonomy" id="39491"/>
    <lineage>
        <taxon>Bacteria</taxon>
        <taxon>Bacillati</taxon>
        <taxon>Bacillota</taxon>
        <taxon>Clostridia</taxon>
        <taxon>Lachnospirales</taxon>
        <taxon>Lachnospiraceae</taxon>
        <taxon>Agathobacter</taxon>
    </lineage>
</organism>
<gene>
    <name evidence="2" type="ORF">ERS852417_00825</name>
</gene>
<protein>
    <submittedName>
        <fullName evidence="2">Phage-related protein</fullName>
    </submittedName>
</protein>
<dbReference type="Pfam" id="PF06605">
    <property type="entry name" value="Prophage_tail"/>
    <property type="match status" value="1"/>
</dbReference>
<dbReference type="Proteomes" id="UP000095384">
    <property type="component" value="Unassembled WGS sequence"/>
</dbReference>
<reference evidence="2 3" key="1">
    <citation type="submission" date="2015-09" db="EMBL/GenBank/DDBJ databases">
        <authorList>
            <consortium name="Pathogen Informatics"/>
        </authorList>
    </citation>
    <scope>NUCLEOTIDE SEQUENCE [LARGE SCALE GENOMIC DNA]</scope>
    <source>
        <strain evidence="2 3">2789STDY5608860</strain>
    </source>
</reference>
<evidence type="ECO:0000259" key="1">
    <source>
        <dbReference type="Pfam" id="PF06605"/>
    </source>
</evidence>
<evidence type="ECO:0000313" key="2">
    <source>
        <dbReference type="EMBL" id="CUN70432.1"/>
    </source>
</evidence>
<feature type="domain" description="Tail spike" evidence="1">
    <location>
        <begin position="159"/>
        <end position="351"/>
    </location>
</feature>
<sequence>MVDTMITLHESTETAFTTNGLGTLSDSITCEVTEERNGEFELEMEYPVTGIRYKELQLRRIIMAKPNPYSDLQPFRIYAITKPINGIVTINAEHISYDMSGYPVSAFAADTVQNAFINMKSASAVDCPFSFSTDKTTTANMTVLKPSSMRSLLGGVDGSILDVYGGEYEFDKFNVKLWNKRGADRGVSIRYEKNLTDLKQEENCSSVYTGVYPFWYSEQEGLVQLDEKIVKASGTYNFTRIYPLDLSQEWQEKPNQEQLRTRANSYMKANNIGVPAVSLTVSFIQLSQSTEYAKYALLEDVHLCDTVSVEFPELNVSATAKCIKTIYDAISNKYVSIELGESRTNLASTISDQKQAISDTITKTFMQQAIENATKLISGGLGGYVIMNSSTGGKYPDEILIMDTDDIATAKKVWRWNKGGLGYSSTGYNGPFALAMTQDGQIVADFVKTGTMSANRINGGTLILGGKNNANGTALIKDANGNVLIRLDRDGITLSEDVQISYENISDTPSIPTKVSELTNDSKYTTMSDVENKGYQTKANVTKITKDTVTTTYVNALDITAKQVNCKSGSKEANINAGASHYKYANEYIGEIGTNSWAGNNNRRGLVFDLDEDGDYMTWAAQPKSGQNYLVKLLYERNGYNSNGTTYDADTINLGCNVDMHYYKLKNVSWENGGGITGTMRFVQVGGMNSDGTVSNWSNNAYLQFERGVLIKAGWYDY</sequence>
<accession>A0A173Z1T6</accession>
<dbReference type="InterPro" id="IPR007119">
    <property type="entry name" value="Phage_tail_spike_N"/>
</dbReference>
<dbReference type="RefSeq" id="WP_055223371.1">
    <property type="nucleotide sequence ID" value="NZ_CYYW01000004.1"/>
</dbReference>
<dbReference type="NCBIfam" id="TIGR01665">
    <property type="entry name" value="put_anti_recept"/>
    <property type="match status" value="1"/>
</dbReference>
<dbReference type="InterPro" id="IPR010572">
    <property type="entry name" value="Tail_dom"/>
</dbReference>
<evidence type="ECO:0000313" key="3">
    <source>
        <dbReference type="Proteomes" id="UP000095384"/>
    </source>
</evidence>
<name>A0A173Z1T6_9FIRM</name>
<dbReference type="AlphaFoldDB" id="A0A173Z1T6"/>
<proteinExistence type="predicted"/>